<organism evidence="3 4">
    <name type="scientific">Corallococcus coralloides</name>
    <name type="common">Myxococcus coralloides</name>
    <dbReference type="NCBI Taxonomy" id="184914"/>
    <lineage>
        <taxon>Bacteria</taxon>
        <taxon>Pseudomonadati</taxon>
        <taxon>Myxococcota</taxon>
        <taxon>Myxococcia</taxon>
        <taxon>Myxococcales</taxon>
        <taxon>Cystobacterineae</taxon>
        <taxon>Myxococcaceae</taxon>
        <taxon>Corallococcus</taxon>
    </lineage>
</organism>
<dbReference type="Proteomes" id="UP000288758">
    <property type="component" value="Chromosome"/>
</dbReference>
<protein>
    <submittedName>
        <fullName evidence="3">Activator of hsp90 ATPase 1 family protein</fullName>
    </submittedName>
</protein>
<evidence type="ECO:0000256" key="1">
    <source>
        <dbReference type="ARBA" id="ARBA00006817"/>
    </source>
</evidence>
<feature type="domain" description="Activator of Hsp90 ATPase homologue 1/2-like C-terminal" evidence="2">
    <location>
        <begin position="12"/>
        <end position="145"/>
    </location>
</feature>
<sequence length="223" mass="24025">MSDLTLEWKLPAPPEGVFPAFSEPALIRRWFGAPPGCYRTHAPDPGALGQPYRVGLRDAAGRVFSQVGCIVQVEPGRFLALEMDWEGGGPVPPGRTRAELTFHAAGAGEGGTRLELRQGPFADDAARDAHRAYWEACLGRLERVVAGEPVPCFEEFWEESRGYVGPLAVATYAVLAGLRESGAPKETVAQVEDLLYTHLARLREDTADVLGAVLQSRVEGGAS</sequence>
<dbReference type="Gene3D" id="3.30.530.20">
    <property type="match status" value="1"/>
</dbReference>
<dbReference type="SUPFAM" id="SSF55961">
    <property type="entry name" value="Bet v1-like"/>
    <property type="match status" value="1"/>
</dbReference>
<dbReference type="CDD" id="cd07814">
    <property type="entry name" value="SRPBCC_CalC_Aha1-like"/>
    <property type="match status" value="1"/>
</dbReference>
<dbReference type="EMBL" id="CP034669">
    <property type="protein sequence ID" value="QAT88634.1"/>
    <property type="molecule type" value="Genomic_DNA"/>
</dbReference>
<dbReference type="InterPro" id="IPR023393">
    <property type="entry name" value="START-like_dom_sf"/>
</dbReference>
<dbReference type="RefSeq" id="WP_128799757.1">
    <property type="nucleotide sequence ID" value="NZ_CP034669.1"/>
</dbReference>
<accession>A0A410S395</accession>
<evidence type="ECO:0000313" key="3">
    <source>
        <dbReference type="EMBL" id="QAT88634.1"/>
    </source>
</evidence>
<name>A0A410S395_CORCK</name>
<dbReference type="AlphaFoldDB" id="A0A410S395"/>
<proteinExistence type="inferred from homology"/>
<dbReference type="InterPro" id="IPR013538">
    <property type="entry name" value="ASHA1/2-like_C"/>
</dbReference>
<reference evidence="3 4" key="1">
    <citation type="submission" date="2018-12" db="EMBL/GenBank/DDBJ databases">
        <title>Complete Genome Sequence of the Corallopyronin A producing Myxobacterium Corallococcus coralloides B035.</title>
        <authorList>
            <person name="Bouhired S.M."/>
            <person name="Rupp O."/>
            <person name="Blom J."/>
            <person name="Schaeberle T.F."/>
            <person name="Kehraus S."/>
            <person name="Schiefer A."/>
            <person name="Pfarr K."/>
            <person name="Goesmann A."/>
            <person name="Hoerauf A."/>
            <person name="Koenig G.M."/>
        </authorList>
    </citation>
    <scope>NUCLEOTIDE SEQUENCE [LARGE SCALE GENOMIC DNA]</scope>
    <source>
        <strain evidence="3 4">B035</strain>
    </source>
</reference>
<dbReference type="Pfam" id="PF08327">
    <property type="entry name" value="AHSA1"/>
    <property type="match status" value="1"/>
</dbReference>
<comment type="similarity">
    <text evidence="1">Belongs to the AHA1 family.</text>
</comment>
<evidence type="ECO:0000313" key="4">
    <source>
        <dbReference type="Proteomes" id="UP000288758"/>
    </source>
</evidence>
<evidence type="ECO:0000259" key="2">
    <source>
        <dbReference type="Pfam" id="PF08327"/>
    </source>
</evidence>
<gene>
    <name evidence="3" type="ORF">EJ065_7109</name>
</gene>